<accession>A0A7Y7PSK3</accession>
<dbReference type="RefSeq" id="WP_176910074.1">
    <property type="nucleotide sequence ID" value="NZ_JABKAU010000056.1"/>
</dbReference>
<reference evidence="1 2" key="1">
    <citation type="submission" date="2020-05" db="EMBL/GenBank/DDBJ databases">
        <title>Hymenobacter terrestris sp. nov. and Hymenobacter lapidiphilus sp. nov., isolated from regoliths in Antarctica.</title>
        <authorList>
            <person name="Sedlacek I."/>
            <person name="Pantucek R."/>
            <person name="Zeman M."/>
            <person name="Holochova P."/>
            <person name="Kralova S."/>
            <person name="Stankova E."/>
            <person name="Sedo O."/>
            <person name="Micenkova L."/>
            <person name="Svec P."/>
            <person name="Gupta V."/>
            <person name="Sood U."/>
            <person name="Korpole U.S."/>
            <person name="Lal R."/>
        </authorList>
    </citation>
    <scope>NUCLEOTIDE SEQUENCE [LARGE SCALE GENOMIC DNA]</scope>
    <source>
        <strain evidence="1 2">P5342</strain>
    </source>
</reference>
<dbReference type="AlphaFoldDB" id="A0A7Y7PSK3"/>
<evidence type="ECO:0000313" key="2">
    <source>
        <dbReference type="Proteomes" id="UP000565521"/>
    </source>
</evidence>
<proteinExistence type="predicted"/>
<evidence type="ECO:0000313" key="1">
    <source>
        <dbReference type="EMBL" id="NVO33265.1"/>
    </source>
</evidence>
<sequence length="190" mass="20421">MQTLLNDPLILRALDSLGKSGVVSIVEAIKTEPVTKFGAVNASGQLAASVRYEVAVSDDSARLTYYAASYALTAVFGRKPGKFPPIERLLQWIDDKPLTIELTRRQDGTARQVRTGPGSSRDRTLLDEKKTVAFLIGRAIAEKGTLLHQAGKPSDLLAGISSDEAIARLTQAVMPGLVRTLTTALMSGER</sequence>
<comment type="caution">
    <text evidence="1">The sequence shown here is derived from an EMBL/GenBank/DDBJ whole genome shotgun (WGS) entry which is preliminary data.</text>
</comment>
<dbReference type="Proteomes" id="UP000565521">
    <property type="component" value="Unassembled WGS sequence"/>
</dbReference>
<keyword evidence="2" id="KW-1185">Reference proteome</keyword>
<gene>
    <name evidence="1" type="ORF">HW554_18820</name>
</gene>
<name>A0A7Y7PSK3_9BACT</name>
<protein>
    <submittedName>
        <fullName evidence="1">Uncharacterized protein</fullName>
    </submittedName>
</protein>
<organism evidence="1 2">
    <name type="scientific">Hymenobacter lapidiphilus</name>
    <dbReference type="NCBI Taxonomy" id="2608003"/>
    <lineage>
        <taxon>Bacteria</taxon>
        <taxon>Pseudomonadati</taxon>
        <taxon>Bacteroidota</taxon>
        <taxon>Cytophagia</taxon>
        <taxon>Cytophagales</taxon>
        <taxon>Hymenobacteraceae</taxon>
        <taxon>Hymenobacter</taxon>
    </lineage>
</organism>
<dbReference type="EMBL" id="JABKAU010000056">
    <property type="protein sequence ID" value="NVO33265.1"/>
    <property type="molecule type" value="Genomic_DNA"/>
</dbReference>